<dbReference type="AlphaFoldDB" id="A0A1A9GK99"/>
<dbReference type="PATRIC" id="fig|1300347.3.peg.1475"/>
<keyword evidence="4" id="KW-1185">Reference proteome</keyword>
<evidence type="ECO:0000256" key="1">
    <source>
        <dbReference type="SAM" id="SignalP"/>
    </source>
</evidence>
<dbReference type="STRING" id="1300347.I601_1475"/>
<keyword evidence="1" id="KW-0732">Signal</keyword>
<feature type="domain" description="DUF4333" evidence="2">
    <location>
        <begin position="111"/>
        <end position="170"/>
    </location>
</feature>
<sequence>MSSSMPARPVLLAAPVLALAGLLAACSGEISVGGPDGISQERLETEVAGNVSGADKDQVEVDCGGELEAEPDATQDCVITYTADGSRTGVRLTVTDVQGDEVEFDQLLFIAAEDVADAVERFYTEQGIVVDTATCAGELLGEQGETTTCEVTSSSDGDATIEVTTTTVDGLTVNFDLDVAS</sequence>
<dbReference type="Pfam" id="PF14230">
    <property type="entry name" value="DUF4333"/>
    <property type="match status" value="2"/>
</dbReference>
<feature type="domain" description="DUF4333" evidence="2">
    <location>
        <begin position="22"/>
        <end position="99"/>
    </location>
</feature>
<organism evidence="3 4">
    <name type="scientific">Nocardioides dokdonensis FR1436</name>
    <dbReference type="NCBI Taxonomy" id="1300347"/>
    <lineage>
        <taxon>Bacteria</taxon>
        <taxon>Bacillati</taxon>
        <taxon>Actinomycetota</taxon>
        <taxon>Actinomycetes</taxon>
        <taxon>Propionibacteriales</taxon>
        <taxon>Nocardioidaceae</taxon>
        <taxon>Nocardioides</taxon>
    </lineage>
</organism>
<proteinExistence type="predicted"/>
<evidence type="ECO:0000313" key="3">
    <source>
        <dbReference type="EMBL" id="ANH37911.1"/>
    </source>
</evidence>
<gene>
    <name evidence="3" type="ORF">I601_1475</name>
</gene>
<evidence type="ECO:0000313" key="4">
    <source>
        <dbReference type="Proteomes" id="UP000077868"/>
    </source>
</evidence>
<feature type="chain" id="PRO_5039185612" description="DUF4333 domain-containing protein" evidence="1">
    <location>
        <begin position="21"/>
        <end position="181"/>
    </location>
</feature>
<feature type="signal peptide" evidence="1">
    <location>
        <begin position="1"/>
        <end position="20"/>
    </location>
</feature>
<dbReference type="OrthoDB" id="3568721at2"/>
<protein>
    <recommendedName>
        <fullName evidence="2">DUF4333 domain-containing protein</fullName>
    </recommendedName>
</protein>
<accession>A0A1A9GK99</accession>
<name>A0A1A9GK99_9ACTN</name>
<dbReference type="KEGG" id="ndk:I601_1475"/>
<reference evidence="3 4" key="1">
    <citation type="submission" date="2016-03" db="EMBL/GenBank/DDBJ databases">
        <title>Complete genome sequence of a soil Actinobacterium, Nocardioides dokdonensis FR1436.</title>
        <authorList>
            <person name="Kwon S.-K."/>
            <person name="Kim K."/>
            <person name="Kim J.F."/>
        </authorList>
    </citation>
    <scope>NUCLEOTIDE SEQUENCE [LARGE SCALE GENOMIC DNA]</scope>
    <source>
        <strain evidence="3 4">FR1436</strain>
    </source>
</reference>
<dbReference type="EMBL" id="CP015079">
    <property type="protein sequence ID" value="ANH37911.1"/>
    <property type="molecule type" value="Genomic_DNA"/>
</dbReference>
<dbReference type="InterPro" id="IPR025637">
    <property type="entry name" value="DUF4333"/>
</dbReference>
<evidence type="ECO:0000259" key="2">
    <source>
        <dbReference type="Pfam" id="PF14230"/>
    </source>
</evidence>
<dbReference type="Proteomes" id="UP000077868">
    <property type="component" value="Chromosome"/>
</dbReference>